<feature type="transmembrane region" description="Helical" evidence="9">
    <location>
        <begin position="503"/>
        <end position="522"/>
    </location>
</feature>
<comment type="similarity">
    <text evidence="9">Belongs to the SecD/SecF family. SecD subfamily.</text>
</comment>
<feature type="transmembrane region" description="Helical" evidence="9">
    <location>
        <begin position="480"/>
        <end position="497"/>
    </location>
</feature>
<keyword evidence="6 9" id="KW-1133">Transmembrane helix</keyword>
<accession>A0ABN2XSF7</accession>
<evidence type="ECO:0000256" key="5">
    <source>
        <dbReference type="ARBA" id="ARBA00022927"/>
    </source>
</evidence>
<feature type="compositionally biased region" description="Acidic residues" evidence="10">
    <location>
        <begin position="180"/>
        <end position="190"/>
    </location>
</feature>
<reference evidence="14 15" key="1">
    <citation type="journal article" date="2019" name="Int. J. Syst. Evol. Microbiol.">
        <title>The Global Catalogue of Microorganisms (GCM) 10K type strain sequencing project: providing services to taxonomists for standard genome sequencing and annotation.</title>
        <authorList>
            <consortium name="The Broad Institute Genomics Platform"/>
            <consortium name="The Broad Institute Genome Sequencing Center for Infectious Disease"/>
            <person name="Wu L."/>
            <person name="Ma J."/>
        </authorList>
    </citation>
    <scope>NUCLEOTIDE SEQUENCE [LARGE SCALE GENOMIC DNA]</scope>
    <source>
        <strain evidence="14 15">JCM 15914</strain>
    </source>
</reference>
<dbReference type="InterPro" id="IPR048631">
    <property type="entry name" value="SecD_1st"/>
</dbReference>
<dbReference type="Pfam" id="PF02355">
    <property type="entry name" value="SecD_SecF_C"/>
    <property type="match status" value="1"/>
</dbReference>
<feature type="transmembrane region" description="Helical" evidence="9">
    <location>
        <begin position="373"/>
        <end position="393"/>
    </location>
</feature>
<dbReference type="InterPro" id="IPR005791">
    <property type="entry name" value="SecD"/>
</dbReference>
<keyword evidence="5 9" id="KW-0653">Protein transport</keyword>
<feature type="region of interest" description="Disordered" evidence="10">
    <location>
        <begin position="1"/>
        <end position="37"/>
    </location>
</feature>
<dbReference type="NCBIfam" id="TIGR01129">
    <property type="entry name" value="secD"/>
    <property type="match status" value="1"/>
</dbReference>
<keyword evidence="2 9" id="KW-0813">Transport</keyword>
<comment type="caution">
    <text evidence="14">The sequence shown here is derived from an EMBL/GenBank/DDBJ whole genome shotgun (WGS) entry which is preliminary data.</text>
</comment>
<feature type="compositionally biased region" description="Low complexity" evidence="10">
    <location>
        <begin position="587"/>
        <end position="602"/>
    </location>
</feature>
<evidence type="ECO:0000256" key="7">
    <source>
        <dbReference type="ARBA" id="ARBA00023010"/>
    </source>
</evidence>
<dbReference type="Gene3D" id="3.30.1360.200">
    <property type="match status" value="1"/>
</dbReference>
<dbReference type="InterPro" id="IPR022813">
    <property type="entry name" value="SecD/SecF_arch_bac"/>
</dbReference>
<evidence type="ECO:0000313" key="15">
    <source>
        <dbReference type="Proteomes" id="UP001500166"/>
    </source>
</evidence>
<dbReference type="InterPro" id="IPR055344">
    <property type="entry name" value="SecD_SecF_C_bact"/>
</dbReference>
<evidence type="ECO:0000259" key="12">
    <source>
        <dbReference type="Pfam" id="PF21760"/>
    </source>
</evidence>
<feature type="domain" description="Protein translocase subunit SecDF P1" evidence="12">
    <location>
        <begin position="105"/>
        <end position="161"/>
    </location>
</feature>
<keyword evidence="8 9" id="KW-0472">Membrane</keyword>
<evidence type="ECO:0000256" key="4">
    <source>
        <dbReference type="ARBA" id="ARBA00022692"/>
    </source>
</evidence>
<evidence type="ECO:0000256" key="6">
    <source>
        <dbReference type="ARBA" id="ARBA00022989"/>
    </source>
</evidence>
<feature type="region of interest" description="Disordered" evidence="10">
    <location>
        <begin position="162"/>
        <end position="196"/>
    </location>
</feature>
<evidence type="ECO:0000256" key="3">
    <source>
        <dbReference type="ARBA" id="ARBA00022475"/>
    </source>
</evidence>
<feature type="domain" description="Protein export membrane protein SecD/SecF C-terminal" evidence="11">
    <location>
        <begin position="355"/>
        <end position="531"/>
    </location>
</feature>
<comment type="function">
    <text evidence="9">Part of the Sec protein translocase complex. Interacts with the SecYEG preprotein conducting channel. SecDF uses the proton motive force (PMF) to complete protein translocation after the ATP-dependent function of SecA.</text>
</comment>
<keyword evidence="4 9" id="KW-0812">Transmembrane</keyword>
<dbReference type="InterPro" id="IPR048634">
    <property type="entry name" value="SecD_SecF_C"/>
</dbReference>
<dbReference type="Pfam" id="PF22599">
    <property type="entry name" value="SecDF_P1_head"/>
    <property type="match status" value="1"/>
</dbReference>
<evidence type="ECO:0000256" key="9">
    <source>
        <dbReference type="HAMAP-Rule" id="MF_01463"/>
    </source>
</evidence>
<sequence>MASDKDTSGRSGTDESKKSSSKAASRGPRSVRSGSQAAVSTAKRGLVALAVLTIALAGILIYGVTTDRTGWDPKLALDLEGGTQMVLSPELQEAQDGQEISQEQLDQAVEIIRQRVDGTGVSEAEISTQSGSNIVVSMPGVPSSETRDLIQTSAQMAFRPVITTSEGAPTPKDQRTPIEDIPEPDAEPTDSSDPNWVTPELVKEFEALDCSAQRPQEERKAQDPEKAVVACDPANNAKYILGPLEIPGTDIDDASYGTATNQQGMSTGQYAVNLQFNSEGTQTFKELSERLYQIGQSQQGDPRSQFAILLDGTVISAPSMNAVINDGSAQITGSFTEEDAQFLSEQLKYGALPVSFSIESEQQISATLGNNQLRMGIIAGLVGLVLVCVYSMFQYRWLGLVTISSLLVAGLITYFAITLLGWSANYRLSLAGVAGLIVAIGQTADSFIVYFERIRDEIRAGRSIPAAVDHGWKRARQTVLAAKAVNLLAAVVLYFVAVGNVRGFAFTLGLTAIADLLVVFLFTHPIMVLLTRTKYFGEGAKNSGLDPEALDAVPFYRGAGRVRSPEDSDGLTIAERRRRQKAAETQGDGAAAGPAESGGSSAVDQTEQTEGSTR</sequence>
<evidence type="ECO:0000313" key="14">
    <source>
        <dbReference type="EMBL" id="GAA2115854.1"/>
    </source>
</evidence>
<keyword evidence="15" id="KW-1185">Reference proteome</keyword>
<dbReference type="EMBL" id="BAAAQA010000015">
    <property type="protein sequence ID" value="GAA2115854.1"/>
    <property type="molecule type" value="Genomic_DNA"/>
</dbReference>
<proteinExistence type="inferred from homology"/>
<dbReference type="PANTHER" id="PTHR30081:SF1">
    <property type="entry name" value="PROTEIN TRANSLOCASE SUBUNIT SECD"/>
    <property type="match status" value="1"/>
</dbReference>
<keyword evidence="7 9" id="KW-0811">Translocation</keyword>
<evidence type="ECO:0000259" key="13">
    <source>
        <dbReference type="Pfam" id="PF22599"/>
    </source>
</evidence>
<dbReference type="PANTHER" id="PTHR30081">
    <property type="entry name" value="PROTEIN-EXPORT MEMBRANE PROTEIN SEC"/>
    <property type="match status" value="1"/>
</dbReference>
<feature type="compositionally biased region" description="Polar residues" evidence="10">
    <location>
        <begin position="603"/>
        <end position="614"/>
    </location>
</feature>
<dbReference type="Gene3D" id="3.30.70.3400">
    <property type="match status" value="1"/>
</dbReference>
<dbReference type="HAMAP" id="MF_01463_B">
    <property type="entry name" value="SecD_B"/>
    <property type="match status" value="1"/>
</dbReference>
<dbReference type="NCBIfam" id="TIGR00916">
    <property type="entry name" value="2A0604s01"/>
    <property type="match status" value="1"/>
</dbReference>
<organism evidence="14 15">
    <name type="scientific">Kocuria atrinae</name>
    <dbReference type="NCBI Taxonomy" id="592377"/>
    <lineage>
        <taxon>Bacteria</taxon>
        <taxon>Bacillati</taxon>
        <taxon>Actinomycetota</taxon>
        <taxon>Actinomycetes</taxon>
        <taxon>Micrococcales</taxon>
        <taxon>Micrococcaceae</taxon>
        <taxon>Kocuria</taxon>
    </lineage>
</organism>
<gene>
    <name evidence="9 14" type="primary">secD</name>
    <name evidence="14" type="ORF">GCM10009824_14070</name>
</gene>
<comment type="subunit">
    <text evidence="9">Forms a complex with SecF. Part of the essential Sec protein translocation apparatus which comprises SecA, SecYEG and auxiliary proteins SecDF. Other proteins may also be involved.</text>
</comment>
<dbReference type="RefSeq" id="WP_344224290.1">
    <property type="nucleotide sequence ID" value="NZ_BAAAQA010000015.1"/>
</dbReference>
<protein>
    <recommendedName>
        <fullName evidence="9">Protein translocase subunit SecD</fullName>
    </recommendedName>
</protein>
<dbReference type="Pfam" id="PF21760">
    <property type="entry name" value="SecD_1st"/>
    <property type="match status" value="1"/>
</dbReference>
<feature type="transmembrane region" description="Helical" evidence="9">
    <location>
        <begin position="428"/>
        <end position="451"/>
    </location>
</feature>
<dbReference type="Proteomes" id="UP001500166">
    <property type="component" value="Unassembled WGS sequence"/>
</dbReference>
<name>A0ABN2XSF7_9MICC</name>
<feature type="region of interest" description="Disordered" evidence="10">
    <location>
        <begin position="560"/>
        <end position="614"/>
    </location>
</feature>
<keyword evidence="3 9" id="KW-1003">Cell membrane</keyword>
<evidence type="ECO:0000259" key="11">
    <source>
        <dbReference type="Pfam" id="PF02355"/>
    </source>
</evidence>
<evidence type="ECO:0000256" key="1">
    <source>
        <dbReference type="ARBA" id="ARBA00004651"/>
    </source>
</evidence>
<dbReference type="SUPFAM" id="SSF82866">
    <property type="entry name" value="Multidrug efflux transporter AcrB transmembrane domain"/>
    <property type="match status" value="1"/>
</dbReference>
<dbReference type="InterPro" id="IPR054384">
    <property type="entry name" value="SecDF_P1_head"/>
</dbReference>
<evidence type="ECO:0000256" key="8">
    <source>
        <dbReference type="ARBA" id="ARBA00023136"/>
    </source>
</evidence>
<comment type="subcellular location">
    <subcellularLocation>
        <location evidence="1 9">Cell membrane</location>
        <topology evidence="1 9">Multi-pass membrane protein</topology>
    </subcellularLocation>
</comment>
<evidence type="ECO:0000256" key="2">
    <source>
        <dbReference type="ARBA" id="ARBA00022448"/>
    </source>
</evidence>
<evidence type="ECO:0000256" key="10">
    <source>
        <dbReference type="SAM" id="MobiDB-lite"/>
    </source>
</evidence>
<feature type="compositionally biased region" description="Basic and acidic residues" evidence="10">
    <location>
        <begin position="1"/>
        <end position="18"/>
    </location>
</feature>
<feature type="transmembrane region" description="Helical" evidence="9">
    <location>
        <begin position="45"/>
        <end position="64"/>
    </location>
</feature>
<feature type="domain" description="SecDF P1 head subdomain" evidence="13">
    <location>
        <begin position="236"/>
        <end position="354"/>
    </location>
</feature>
<feature type="transmembrane region" description="Helical" evidence="9">
    <location>
        <begin position="400"/>
        <end position="422"/>
    </location>
</feature>